<dbReference type="Gene3D" id="3.40.630.30">
    <property type="match status" value="1"/>
</dbReference>
<reference evidence="2" key="1">
    <citation type="submission" date="2021-12" db="EMBL/GenBank/DDBJ databases">
        <title>Convergent genome expansion in fungi linked to evolution of root-endophyte symbiosis.</title>
        <authorList>
            <consortium name="DOE Joint Genome Institute"/>
            <person name="Ke Y.-H."/>
            <person name="Bonito G."/>
            <person name="Liao H.-L."/>
            <person name="Looney B."/>
            <person name="Rojas-Flechas A."/>
            <person name="Nash J."/>
            <person name="Hameed K."/>
            <person name="Schadt C."/>
            <person name="Martin F."/>
            <person name="Crous P.W."/>
            <person name="Miettinen O."/>
            <person name="Magnuson J.K."/>
            <person name="Labbe J."/>
            <person name="Jacobson D."/>
            <person name="Doktycz M.J."/>
            <person name="Veneault-Fourrey C."/>
            <person name="Kuo A."/>
            <person name="Mondo S."/>
            <person name="Calhoun S."/>
            <person name="Riley R."/>
            <person name="Ohm R."/>
            <person name="LaButti K."/>
            <person name="Andreopoulos B."/>
            <person name="Pangilinan J."/>
            <person name="Nolan M."/>
            <person name="Tritt A."/>
            <person name="Clum A."/>
            <person name="Lipzen A."/>
            <person name="Daum C."/>
            <person name="Barry K."/>
            <person name="Grigoriev I.V."/>
            <person name="Vilgalys R."/>
        </authorList>
    </citation>
    <scope>NUCLEOTIDE SEQUENCE</scope>
    <source>
        <strain evidence="2">PMI_201</strain>
    </source>
</reference>
<dbReference type="Pfam" id="PF13302">
    <property type="entry name" value="Acetyltransf_3"/>
    <property type="match status" value="1"/>
</dbReference>
<dbReference type="InterPro" id="IPR016181">
    <property type="entry name" value="Acyl_CoA_acyltransferase"/>
</dbReference>
<protein>
    <recommendedName>
        <fullName evidence="1">N-acetyltransferase domain-containing protein</fullName>
    </recommendedName>
</protein>
<sequence>MPIQTDPLTSEPYIRLPPPLSHIIVTPPRLTDPQTSSIISPASPSLASTDSRDHLTVPAADIAARTAALNDVAVYDWLESPPYPYSAADAASFVRGGFEDCRRIFTTLHSQPDGTNVRAWADGCPFRDIRDTSALAPTSKDGESDVAQAPLVGDVMLSRYTYYEIQPAESNERRVARERNAALEAGGEEVVWGIGFWLSSTHHKKGIMAIVVQTVLSEWAIPRMNLRVLMGSAFVGNAGSVAVMRKCGFKELQTIEKGSVLLAESRGGGKRDIVVLRWERPGISS</sequence>
<dbReference type="AlphaFoldDB" id="A0AAD4L0S9"/>
<evidence type="ECO:0000259" key="1">
    <source>
        <dbReference type="Pfam" id="PF13302"/>
    </source>
</evidence>
<evidence type="ECO:0000313" key="3">
    <source>
        <dbReference type="Proteomes" id="UP001201262"/>
    </source>
</evidence>
<feature type="domain" description="N-acetyltransferase" evidence="1">
    <location>
        <begin position="189"/>
        <end position="250"/>
    </location>
</feature>
<dbReference type="PANTHER" id="PTHR43328">
    <property type="entry name" value="ACETYLTRANSFERASE-RELATED"/>
    <property type="match status" value="1"/>
</dbReference>
<evidence type="ECO:0000313" key="2">
    <source>
        <dbReference type="EMBL" id="KAH8704984.1"/>
    </source>
</evidence>
<gene>
    <name evidence="2" type="ORF">BGW36DRAFT_421564</name>
</gene>
<organism evidence="2 3">
    <name type="scientific">Talaromyces proteolyticus</name>
    <dbReference type="NCBI Taxonomy" id="1131652"/>
    <lineage>
        <taxon>Eukaryota</taxon>
        <taxon>Fungi</taxon>
        <taxon>Dikarya</taxon>
        <taxon>Ascomycota</taxon>
        <taxon>Pezizomycotina</taxon>
        <taxon>Eurotiomycetes</taxon>
        <taxon>Eurotiomycetidae</taxon>
        <taxon>Eurotiales</taxon>
        <taxon>Trichocomaceae</taxon>
        <taxon>Talaromyces</taxon>
        <taxon>Talaromyces sect. Bacilispori</taxon>
    </lineage>
</organism>
<dbReference type="SUPFAM" id="SSF55729">
    <property type="entry name" value="Acyl-CoA N-acyltransferases (Nat)"/>
    <property type="match status" value="1"/>
</dbReference>
<dbReference type="GeneID" id="70249872"/>
<name>A0AAD4L0S9_9EURO</name>
<dbReference type="EMBL" id="JAJTJA010000001">
    <property type="protein sequence ID" value="KAH8704984.1"/>
    <property type="molecule type" value="Genomic_DNA"/>
</dbReference>
<dbReference type="RefSeq" id="XP_046077605.1">
    <property type="nucleotide sequence ID" value="XM_046219585.1"/>
</dbReference>
<dbReference type="Proteomes" id="UP001201262">
    <property type="component" value="Unassembled WGS sequence"/>
</dbReference>
<accession>A0AAD4L0S9</accession>
<proteinExistence type="predicted"/>
<dbReference type="PANTHER" id="PTHR43328:SF1">
    <property type="entry name" value="N-ACETYLTRANSFERASE DOMAIN-CONTAINING PROTEIN"/>
    <property type="match status" value="1"/>
</dbReference>
<dbReference type="GO" id="GO:0016747">
    <property type="term" value="F:acyltransferase activity, transferring groups other than amino-acyl groups"/>
    <property type="evidence" value="ECO:0007669"/>
    <property type="project" value="InterPro"/>
</dbReference>
<keyword evidence="3" id="KW-1185">Reference proteome</keyword>
<comment type="caution">
    <text evidence="2">The sequence shown here is derived from an EMBL/GenBank/DDBJ whole genome shotgun (WGS) entry which is preliminary data.</text>
</comment>
<dbReference type="InterPro" id="IPR000182">
    <property type="entry name" value="GNAT_dom"/>
</dbReference>